<comment type="caution">
    <text evidence="1">The sequence shown here is derived from an EMBL/GenBank/DDBJ whole genome shotgun (WGS) entry which is preliminary data.</text>
</comment>
<dbReference type="EMBL" id="WBVO01000006">
    <property type="protein sequence ID" value="KAB2810022.1"/>
    <property type="molecule type" value="Genomic_DNA"/>
</dbReference>
<sequence length="152" mass="18334">MLLYIYHPAEFGEGQPFKLYLHHDGRLTAWVYCDIQLTDFHPVERYTQVIEFPQLTENEIEEVKYALENQCYYSIDHEESPVDGWFERFTIRDNGKTRDWRIDPSNYYMVEGIYSKQRPHILRLRELLQVQWCIDNGDGIKRVLEEDIAKKN</sequence>
<name>A0A6N6RFU1_9FLAO</name>
<dbReference type="Proteomes" id="UP000468650">
    <property type="component" value="Unassembled WGS sequence"/>
</dbReference>
<keyword evidence="2" id="KW-1185">Reference proteome</keyword>
<dbReference type="AlphaFoldDB" id="A0A6N6RFU1"/>
<dbReference type="RefSeq" id="WP_151667523.1">
    <property type="nucleotide sequence ID" value="NZ_WBVO01000006.1"/>
</dbReference>
<evidence type="ECO:0000313" key="2">
    <source>
        <dbReference type="Proteomes" id="UP000468650"/>
    </source>
</evidence>
<proteinExistence type="predicted"/>
<reference evidence="1 2" key="1">
    <citation type="submission" date="2019-09" db="EMBL/GenBank/DDBJ databases">
        <title>Genomes of family Cryomorphaceae.</title>
        <authorList>
            <person name="Bowman J.P."/>
        </authorList>
    </citation>
    <scope>NUCLEOTIDE SEQUENCE [LARGE SCALE GENOMIC DNA]</scope>
    <source>
        <strain evidence="1 2">LMG 25704</strain>
    </source>
</reference>
<organism evidence="1 2">
    <name type="scientific">Phaeocystidibacter luteus</name>
    <dbReference type="NCBI Taxonomy" id="911197"/>
    <lineage>
        <taxon>Bacteria</taxon>
        <taxon>Pseudomonadati</taxon>
        <taxon>Bacteroidota</taxon>
        <taxon>Flavobacteriia</taxon>
        <taxon>Flavobacteriales</taxon>
        <taxon>Phaeocystidibacteraceae</taxon>
        <taxon>Phaeocystidibacter</taxon>
    </lineage>
</organism>
<accession>A0A6N6RFU1</accession>
<gene>
    <name evidence="1" type="ORF">F8C67_09075</name>
</gene>
<protein>
    <submittedName>
        <fullName evidence="1">Uncharacterized protein</fullName>
    </submittedName>
</protein>
<evidence type="ECO:0000313" key="1">
    <source>
        <dbReference type="EMBL" id="KAB2810022.1"/>
    </source>
</evidence>